<organism evidence="1 2">
    <name type="scientific">Vibrio maritimus</name>
    <dbReference type="NCBI Taxonomy" id="990268"/>
    <lineage>
        <taxon>Bacteria</taxon>
        <taxon>Pseudomonadati</taxon>
        <taxon>Pseudomonadota</taxon>
        <taxon>Gammaproteobacteria</taxon>
        <taxon>Vibrionales</taxon>
        <taxon>Vibrionaceae</taxon>
        <taxon>Vibrio</taxon>
    </lineage>
</organism>
<dbReference type="AlphaFoldDB" id="A0A090STP9"/>
<protein>
    <submittedName>
        <fullName evidence="1">ABC transporter transmembrane region:ABC transporter related</fullName>
    </submittedName>
</protein>
<keyword evidence="1" id="KW-0472">Membrane</keyword>
<dbReference type="CDD" id="cd00267">
    <property type="entry name" value="ABC_ATPase"/>
    <property type="match status" value="1"/>
</dbReference>
<proteinExistence type="predicted"/>
<dbReference type="Gene3D" id="3.40.50.300">
    <property type="entry name" value="P-loop containing nucleotide triphosphate hydrolases"/>
    <property type="match status" value="1"/>
</dbReference>
<dbReference type="OrthoDB" id="5288404at2"/>
<gene>
    <name evidence="1" type="ORF">JCM19235_4695</name>
</gene>
<dbReference type="STRING" id="990268.JCM19235_4695"/>
<accession>A0A090STP9</accession>
<reference evidence="1 2" key="1">
    <citation type="submission" date="2014-09" db="EMBL/GenBank/DDBJ databases">
        <title>Vibrio maritimus JCM 19235. (C45) whole genome shotgun sequence.</title>
        <authorList>
            <person name="Sawabe T."/>
            <person name="Meirelles P."/>
            <person name="Nakanishi M."/>
            <person name="Sayaka M."/>
            <person name="Hattori M."/>
            <person name="Ohkuma M."/>
        </authorList>
    </citation>
    <scope>NUCLEOTIDE SEQUENCE [LARGE SCALE GENOMIC DNA]</scope>
    <source>
        <strain evidence="2">JCM19235</strain>
    </source>
</reference>
<keyword evidence="1" id="KW-0812">Transmembrane</keyword>
<evidence type="ECO:0000313" key="2">
    <source>
        <dbReference type="Proteomes" id="UP000029228"/>
    </source>
</evidence>
<dbReference type="Proteomes" id="UP000029228">
    <property type="component" value="Unassembled WGS sequence"/>
</dbReference>
<dbReference type="EMBL" id="BBMR01000015">
    <property type="protein sequence ID" value="GAL22737.1"/>
    <property type="molecule type" value="Genomic_DNA"/>
</dbReference>
<name>A0A090STP9_9VIBR</name>
<sequence length="216" mass="23476">MAYQNVIFQRYGKNITINAELSSGQIYLVEHPDGEIAGQTLAVMAGVNTVIEGAVSVDEVVADPNSMTAIASYVSSRGSILQGSILDNLCGFNPELSERALSFSKQLGLYDVLTQLPDGLETKLADMPTIPLSHSSIRLINLCFQLARPTPFLLIDKPEIDLDIDTWPKLAAVLESESSKGRTLALVTHNTVFKQLANQTITVDEAREKQRGASNE</sequence>
<reference evidence="1 2" key="2">
    <citation type="submission" date="2014-09" db="EMBL/GenBank/DDBJ databases">
        <authorList>
            <consortium name="NBRP consortium"/>
            <person name="Sawabe T."/>
            <person name="Meirelles P."/>
            <person name="Nakanishi M."/>
            <person name="Sayaka M."/>
            <person name="Hattori M."/>
            <person name="Ohkuma M."/>
        </authorList>
    </citation>
    <scope>NUCLEOTIDE SEQUENCE [LARGE SCALE GENOMIC DNA]</scope>
    <source>
        <strain evidence="2">JCM19235</strain>
    </source>
</reference>
<dbReference type="InterPro" id="IPR027417">
    <property type="entry name" value="P-loop_NTPase"/>
</dbReference>
<comment type="caution">
    <text evidence="1">The sequence shown here is derived from an EMBL/GenBank/DDBJ whole genome shotgun (WGS) entry which is preliminary data.</text>
</comment>
<evidence type="ECO:0000313" key="1">
    <source>
        <dbReference type="EMBL" id="GAL22737.1"/>
    </source>
</evidence>
<keyword evidence="2" id="KW-1185">Reference proteome</keyword>
<dbReference type="SUPFAM" id="SSF52540">
    <property type="entry name" value="P-loop containing nucleoside triphosphate hydrolases"/>
    <property type="match status" value="1"/>
</dbReference>